<dbReference type="Gene3D" id="1.10.30.50">
    <property type="match status" value="1"/>
</dbReference>
<dbReference type="PANTHER" id="PTHR39639">
    <property type="entry name" value="CHROMOSOME 16, WHOLE GENOME SHOTGUN SEQUENCE"/>
    <property type="match status" value="1"/>
</dbReference>
<dbReference type="PANTHER" id="PTHR39639:SF1">
    <property type="entry name" value="DUF262 DOMAIN-CONTAINING PROTEIN"/>
    <property type="match status" value="1"/>
</dbReference>
<dbReference type="EMBL" id="FXUG01000008">
    <property type="protein sequence ID" value="SMP64250.1"/>
    <property type="molecule type" value="Genomic_DNA"/>
</dbReference>
<gene>
    <name evidence="2" type="ORF">SAMN06265222_108196</name>
</gene>
<dbReference type="InterPro" id="IPR002711">
    <property type="entry name" value="HNH"/>
</dbReference>
<dbReference type="Pfam" id="PF03235">
    <property type="entry name" value="GmrSD_N"/>
    <property type="match status" value="1"/>
</dbReference>
<feature type="domain" description="HNH nuclease" evidence="1">
    <location>
        <begin position="382"/>
        <end position="435"/>
    </location>
</feature>
<dbReference type="Proteomes" id="UP001158067">
    <property type="component" value="Unassembled WGS sequence"/>
</dbReference>
<accession>A0ABY1QA93</accession>
<dbReference type="SMART" id="SM00507">
    <property type="entry name" value="HNHc"/>
    <property type="match status" value="1"/>
</dbReference>
<dbReference type="CDD" id="cd00085">
    <property type="entry name" value="HNHc"/>
    <property type="match status" value="1"/>
</dbReference>
<reference evidence="2 3" key="1">
    <citation type="submission" date="2017-05" db="EMBL/GenBank/DDBJ databases">
        <authorList>
            <person name="Varghese N."/>
            <person name="Submissions S."/>
        </authorList>
    </citation>
    <scope>NUCLEOTIDE SEQUENCE [LARGE SCALE GENOMIC DNA]</scope>
    <source>
        <strain evidence="2 3">DSM 25457</strain>
    </source>
</reference>
<dbReference type="RefSeq" id="WP_283433561.1">
    <property type="nucleotide sequence ID" value="NZ_FXUG01000008.1"/>
</dbReference>
<evidence type="ECO:0000313" key="3">
    <source>
        <dbReference type="Proteomes" id="UP001158067"/>
    </source>
</evidence>
<name>A0ABY1QA93_9BACT</name>
<dbReference type="InterPro" id="IPR004919">
    <property type="entry name" value="GmrSD_N"/>
</dbReference>
<proteinExistence type="predicted"/>
<dbReference type="Pfam" id="PF01844">
    <property type="entry name" value="HNH"/>
    <property type="match status" value="1"/>
</dbReference>
<protein>
    <submittedName>
        <fullName evidence="2">Uncharacterized conserved protein, contains ParB-like and HNH nuclease domains</fullName>
    </submittedName>
</protein>
<keyword evidence="3" id="KW-1185">Reference proteome</keyword>
<dbReference type="InterPro" id="IPR003615">
    <property type="entry name" value="HNH_nuc"/>
</dbReference>
<evidence type="ECO:0000313" key="2">
    <source>
        <dbReference type="EMBL" id="SMP64250.1"/>
    </source>
</evidence>
<organism evidence="2 3">
    <name type="scientific">Neorhodopirellula lusitana</name>
    <dbReference type="NCBI Taxonomy" id="445327"/>
    <lineage>
        <taxon>Bacteria</taxon>
        <taxon>Pseudomonadati</taxon>
        <taxon>Planctomycetota</taxon>
        <taxon>Planctomycetia</taxon>
        <taxon>Pirellulales</taxon>
        <taxon>Pirellulaceae</taxon>
        <taxon>Neorhodopirellula</taxon>
    </lineage>
</organism>
<comment type="caution">
    <text evidence="2">The sequence shown here is derived from an EMBL/GenBank/DDBJ whole genome shotgun (WGS) entry which is preliminary data.</text>
</comment>
<sequence>MKSTPSIKTVNQLIDLHKANMLYANPEYQRGVVWTEAQRKRLIDSVLRGYPIPLIYLHHIKREVAGITNENFEIIDGQQRINALFEFMEGGFRLYDPKEDETEARFPSFVSDAPCEWGRKRFEELTEDLQQKFRDSQLSVVMVETEHQDEARDLFIRLQAGLPLNAQEKRDAWPGNFTEFILKTSGKPELTRYPGHDFFSRILKAGKKARGKYRQLCAQIAILYFYRKQHGEDRFCDIKRDSIDNFYYQHLSFDAHNADAKRFEQILDLLAELLKDGKRKKIQGHEAMHLVLLVDSLMTEYTKSWQDGFPDAFDRFREGLATDTKNRSDDIPGEYWVRYGQHARTNSDRGENILRRHQFFVEKMYGQLNPILKDPNRAFGILEREVIYYRDKKRCQVCNSDVVWSEAQIHHVHEHSMGGQTELSNGALVHAHCHPKGEAQTKSFAENWWRAQAQS</sequence>
<evidence type="ECO:0000259" key="1">
    <source>
        <dbReference type="SMART" id="SM00507"/>
    </source>
</evidence>